<evidence type="ECO:0000313" key="1">
    <source>
        <dbReference type="EMBL" id="EDL86745.1"/>
    </source>
</evidence>
<dbReference type="EMBL" id="CH474118">
    <property type="protein sequence ID" value="EDL86745.1"/>
    <property type="molecule type" value="Genomic_DNA"/>
</dbReference>
<gene>
    <name evidence="1" type="ORF">rCG_41778</name>
</gene>
<accession>A6KT91</accession>
<dbReference type="AlphaFoldDB" id="A6KT91"/>
<organism evidence="1 2">
    <name type="scientific">Rattus norvegicus</name>
    <name type="common">Rat</name>
    <dbReference type="NCBI Taxonomy" id="10116"/>
    <lineage>
        <taxon>Eukaryota</taxon>
        <taxon>Metazoa</taxon>
        <taxon>Chordata</taxon>
        <taxon>Craniata</taxon>
        <taxon>Vertebrata</taxon>
        <taxon>Euteleostomi</taxon>
        <taxon>Mammalia</taxon>
        <taxon>Eutheria</taxon>
        <taxon>Euarchontoglires</taxon>
        <taxon>Glires</taxon>
        <taxon>Rodentia</taxon>
        <taxon>Myomorpha</taxon>
        <taxon>Muroidea</taxon>
        <taxon>Muridae</taxon>
        <taxon>Murinae</taxon>
        <taxon>Rattus</taxon>
    </lineage>
</organism>
<name>A6KT91_RAT</name>
<protein>
    <submittedName>
        <fullName evidence="1">RCG41778</fullName>
    </submittedName>
</protein>
<reference evidence="2" key="1">
    <citation type="submission" date="2005-09" db="EMBL/GenBank/DDBJ databases">
        <authorList>
            <person name="Mural R.J."/>
            <person name="Li P.W."/>
            <person name="Adams M.D."/>
            <person name="Amanatides P.G."/>
            <person name="Baden-Tillson H."/>
            <person name="Barnstead M."/>
            <person name="Chin S.H."/>
            <person name="Dew I."/>
            <person name="Evans C.A."/>
            <person name="Ferriera S."/>
            <person name="Flanigan M."/>
            <person name="Fosler C."/>
            <person name="Glodek A."/>
            <person name="Gu Z."/>
            <person name="Holt R.A."/>
            <person name="Jennings D."/>
            <person name="Kraft C.L."/>
            <person name="Lu F."/>
            <person name="Nguyen T."/>
            <person name="Nusskern D.R."/>
            <person name="Pfannkoch C.M."/>
            <person name="Sitter C."/>
            <person name="Sutton G.G."/>
            <person name="Venter J.C."/>
            <person name="Wang Z."/>
            <person name="Woodage T."/>
            <person name="Zheng X.H."/>
            <person name="Zhong F."/>
        </authorList>
    </citation>
    <scope>NUCLEOTIDE SEQUENCE [LARGE SCALE GENOMIC DNA]</scope>
    <source>
        <strain>BN</strain>
        <strain evidence="2">Sprague-Dawley</strain>
    </source>
</reference>
<sequence length="36" mass="4029">MPILLTEHYLQYGLLLHSHIRTGPPQGRGVLGTPFD</sequence>
<evidence type="ECO:0000313" key="2">
    <source>
        <dbReference type="Proteomes" id="UP000234681"/>
    </source>
</evidence>
<dbReference type="Proteomes" id="UP000234681">
    <property type="component" value="Chromosome 20"/>
</dbReference>
<proteinExistence type="predicted"/>